<organism evidence="1 2">
    <name type="scientific">Vigna angularis var. angularis</name>
    <dbReference type="NCBI Taxonomy" id="157739"/>
    <lineage>
        <taxon>Eukaryota</taxon>
        <taxon>Viridiplantae</taxon>
        <taxon>Streptophyta</taxon>
        <taxon>Embryophyta</taxon>
        <taxon>Tracheophyta</taxon>
        <taxon>Spermatophyta</taxon>
        <taxon>Magnoliopsida</taxon>
        <taxon>eudicotyledons</taxon>
        <taxon>Gunneridae</taxon>
        <taxon>Pentapetalae</taxon>
        <taxon>rosids</taxon>
        <taxon>fabids</taxon>
        <taxon>Fabales</taxon>
        <taxon>Fabaceae</taxon>
        <taxon>Papilionoideae</taxon>
        <taxon>50 kb inversion clade</taxon>
        <taxon>NPAAA clade</taxon>
        <taxon>indigoferoid/millettioid clade</taxon>
        <taxon>Phaseoleae</taxon>
        <taxon>Vigna</taxon>
    </lineage>
</organism>
<sequence length="98" mass="10988">MSKYNACLGYDIYYNHFNKTDEDASQSSLKACKKVLLPIKDVPDANDPFTFVTGDVTVTVALTDQCSDCYYRKGGQCQLDSREQFSCANSYGTILLQF</sequence>
<keyword evidence="2" id="KW-1185">Reference proteome</keyword>
<accession>A0A0S3SLT4</accession>
<dbReference type="EMBL" id="AP015041">
    <property type="protein sequence ID" value="BAT93793.1"/>
    <property type="molecule type" value="Genomic_DNA"/>
</dbReference>
<dbReference type="Proteomes" id="UP000291084">
    <property type="component" value="Chromosome 8"/>
</dbReference>
<dbReference type="AlphaFoldDB" id="A0A0S3SLT4"/>
<protein>
    <recommendedName>
        <fullName evidence="3">Wall-associated receptor kinase C-terminal domain-containing protein</fullName>
    </recommendedName>
</protein>
<name>A0A0S3SLT4_PHAAN</name>
<evidence type="ECO:0000313" key="1">
    <source>
        <dbReference type="EMBL" id="BAT93793.1"/>
    </source>
</evidence>
<evidence type="ECO:0008006" key="3">
    <source>
        <dbReference type="Google" id="ProtNLM"/>
    </source>
</evidence>
<reference evidence="1 2" key="1">
    <citation type="journal article" date="2015" name="Sci. Rep.">
        <title>The power of single molecule real-time sequencing technology in the de novo assembly of a eukaryotic genome.</title>
        <authorList>
            <person name="Sakai H."/>
            <person name="Naito K."/>
            <person name="Ogiso-Tanaka E."/>
            <person name="Takahashi Y."/>
            <person name="Iseki K."/>
            <person name="Muto C."/>
            <person name="Satou K."/>
            <person name="Teruya K."/>
            <person name="Shiroma A."/>
            <person name="Shimoji M."/>
            <person name="Hirano T."/>
            <person name="Itoh T."/>
            <person name="Kaga A."/>
            <person name="Tomooka N."/>
        </authorList>
    </citation>
    <scope>NUCLEOTIDE SEQUENCE [LARGE SCALE GENOMIC DNA]</scope>
    <source>
        <strain evidence="2">cv. Shumari</strain>
    </source>
</reference>
<gene>
    <name evidence="1" type="primary">Vigan.08G032800</name>
    <name evidence="1" type="ORF">VIGAN_08032800</name>
</gene>
<evidence type="ECO:0000313" key="2">
    <source>
        <dbReference type="Proteomes" id="UP000291084"/>
    </source>
</evidence>
<proteinExistence type="predicted"/>